<evidence type="ECO:0000313" key="6">
    <source>
        <dbReference type="EMBL" id="KAF8789842.1"/>
    </source>
</evidence>
<dbReference type="Pfam" id="PF01564">
    <property type="entry name" value="Spermine_synth"/>
    <property type="match status" value="1"/>
</dbReference>
<dbReference type="InterPro" id="IPR030373">
    <property type="entry name" value="PABS_CS"/>
</dbReference>
<comment type="similarity">
    <text evidence="1 4">Belongs to the spermidine/spermine synthase family.</text>
</comment>
<dbReference type="FunFam" id="3.40.50.150:FF:000013">
    <property type="entry name" value="Spermidine synthase"/>
    <property type="match status" value="1"/>
</dbReference>
<dbReference type="Proteomes" id="UP000807504">
    <property type="component" value="Unassembled WGS sequence"/>
</dbReference>
<dbReference type="PANTHER" id="PTHR11558">
    <property type="entry name" value="SPERMIDINE/SPERMINE SYNTHASE"/>
    <property type="match status" value="1"/>
</dbReference>
<comment type="caution">
    <text evidence="6">The sequence shown here is derived from an EMBL/GenBank/DDBJ whole genome shotgun (WGS) entry which is preliminary data.</text>
</comment>
<evidence type="ECO:0000256" key="1">
    <source>
        <dbReference type="ARBA" id="ARBA00007867"/>
    </source>
</evidence>
<dbReference type="GO" id="GO:0008295">
    <property type="term" value="P:spermidine biosynthetic process"/>
    <property type="evidence" value="ECO:0007669"/>
    <property type="project" value="TreeGrafter"/>
</dbReference>
<protein>
    <submittedName>
        <fullName evidence="6">Spermidine synthase like protein</fullName>
    </submittedName>
</protein>
<reference evidence="6" key="1">
    <citation type="journal article" date="2020" name="bioRxiv">
        <title>Chromosome-level reference genome of the European wasp spider Argiope bruennichi: a resource for studies on range expansion and evolutionary adaptation.</title>
        <authorList>
            <person name="Sheffer M.M."/>
            <person name="Hoppe A."/>
            <person name="Krehenwinkel H."/>
            <person name="Uhl G."/>
            <person name="Kuss A.W."/>
            <person name="Jensen L."/>
            <person name="Jensen C."/>
            <person name="Gillespie R.G."/>
            <person name="Hoff K.J."/>
            <person name="Prost S."/>
        </authorList>
    </citation>
    <scope>NUCLEOTIDE SEQUENCE</scope>
</reference>
<dbReference type="PANTHER" id="PTHR11558:SF11">
    <property type="entry name" value="SPERMIDINE SYNTHASE"/>
    <property type="match status" value="1"/>
</dbReference>
<dbReference type="NCBIfam" id="TIGR00417">
    <property type="entry name" value="speE"/>
    <property type="match status" value="1"/>
</dbReference>
<dbReference type="InterPro" id="IPR029063">
    <property type="entry name" value="SAM-dependent_MTases_sf"/>
</dbReference>
<dbReference type="EMBL" id="JABXBU010000012">
    <property type="protein sequence ID" value="KAF8789842.1"/>
    <property type="molecule type" value="Genomic_DNA"/>
</dbReference>
<dbReference type="Gene3D" id="3.40.50.150">
    <property type="entry name" value="Vaccinia Virus protein VP39"/>
    <property type="match status" value="1"/>
</dbReference>
<dbReference type="SUPFAM" id="SSF53335">
    <property type="entry name" value="S-adenosyl-L-methionine-dependent methyltransferases"/>
    <property type="match status" value="1"/>
</dbReference>
<evidence type="ECO:0000259" key="5">
    <source>
        <dbReference type="PROSITE" id="PS51006"/>
    </source>
</evidence>
<organism evidence="6 7">
    <name type="scientific">Argiope bruennichi</name>
    <name type="common">Wasp spider</name>
    <name type="synonym">Aranea bruennichi</name>
    <dbReference type="NCBI Taxonomy" id="94029"/>
    <lineage>
        <taxon>Eukaryota</taxon>
        <taxon>Metazoa</taxon>
        <taxon>Ecdysozoa</taxon>
        <taxon>Arthropoda</taxon>
        <taxon>Chelicerata</taxon>
        <taxon>Arachnida</taxon>
        <taxon>Araneae</taxon>
        <taxon>Araneomorphae</taxon>
        <taxon>Entelegynae</taxon>
        <taxon>Araneoidea</taxon>
        <taxon>Araneidae</taxon>
        <taxon>Argiope</taxon>
    </lineage>
</organism>
<dbReference type="GO" id="GO:0004766">
    <property type="term" value="F:spermidine synthase activity"/>
    <property type="evidence" value="ECO:0007669"/>
    <property type="project" value="TreeGrafter"/>
</dbReference>
<dbReference type="CDD" id="cd02440">
    <property type="entry name" value="AdoMet_MTases"/>
    <property type="match status" value="1"/>
</dbReference>
<name>A0A8T0FHG3_ARGBR</name>
<dbReference type="Gene3D" id="2.30.140.10">
    <property type="entry name" value="Spermidine synthase, tetramerisation domain"/>
    <property type="match status" value="1"/>
</dbReference>
<dbReference type="InterPro" id="IPR001045">
    <property type="entry name" value="Spermi_synthase"/>
</dbReference>
<dbReference type="InterPro" id="IPR037163">
    <property type="entry name" value="Spermidine_synt_N_sf"/>
</dbReference>
<dbReference type="NCBIfam" id="NF002010">
    <property type="entry name" value="PRK00811.1"/>
    <property type="match status" value="1"/>
</dbReference>
<keyword evidence="2 3" id="KW-0808">Transferase</keyword>
<feature type="active site" description="Proton acceptor" evidence="3">
    <location>
        <position position="178"/>
    </location>
</feature>
<dbReference type="HAMAP" id="MF_00198">
    <property type="entry name" value="Spermidine_synth"/>
    <property type="match status" value="1"/>
</dbReference>
<evidence type="ECO:0000256" key="3">
    <source>
        <dbReference type="PROSITE-ProRule" id="PRU00354"/>
    </source>
</evidence>
<evidence type="ECO:0000256" key="4">
    <source>
        <dbReference type="RuleBase" id="RU003836"/>
    </source>
</evidence>
<dbReference type="InterPro" id="IPR030374">
    <property type="entry name" value="PABS"/>
</dbReference>
<dbReference type="Pfam" id="PF17284">
    <property type="entry name" value="Spermine_synt_N"/>
    <property type="match status" value="1"/>
</dbReference>
<dbReference type="AlphaFoldDB" id="A0A8T0FHG3"/>
<gene>
    <name evidence="6" type="ORF">HNY73_007752</name>
</gene>
<feature type="domain" description="PABS" evidence="5">
    <location>
        <begin position="23"/>
        <end position="258"/>
    </location>
</feature>
<dbReference type="PROSITE" id="PS01330">
    <property type="entry name" value="PABS_1"/>
    <property type="match status" value="1"/>
</dbReference>
<keyword evidence="3" id="KW-0620">Polyamine biosynthesis</keyword>
<evidence type="ECO:0000256" key="2">
    <source>
        <dbReference type="ARBA" id="ARBA00022679"/>
    </source>
</evidence>
<dbReference type="GO" id="GO:0005829">
    <property type="term" value="C:cytosol"/>
    <property type="evidence" value="ECO:0007669"/>
    <property type="project" value="TreeGrafter"/>
</dbReference>
<dbReference type="PROSITE" id="PS51006">
    <property type="entry name" value="PABS_2"/>
    <property type="match status" value="1"/>
</dbReference>
<dbReference type="InterPro" id="IPR035246">
    <property type="entry name" value="Spermidine_synt_N"/>
</dbReference>
<accession>A0A8T0FHG3</accession>
<keyword evidence="7" id="KW-1185">Reference proteome</keyword>
<evidence type="ECO:0000313" key="7">
    <source>
        <dbReference type="Proteomes" id="UP000807504"/>
    </source>
</evidence>
<proteinExistence type="inferred from homology"/>
<sequence>MSILAAYAGLKGDTEFGLDVFKKGWFAETGTLTGDQALAIKVDKILYQGKSKYQDVIVFESSAWGRVLILDGDVQCTELDEFSYQEMITFLPINSHPNPKKVLVIGGGDGGVIREASKHPLVESVTLCELDEKVIEVTKKFLPSMAKGFDSPKLKLCIEDGAEYIKTHQGEFDVIITDSPDPKAPAVCLFQRPYYEALKNALKPGGIIASQGASFWYDRNLVKEMLKLCRSLFPVVEYGASYVPSFPAGQIGHICCSTSKDTNFGNPFTSFGMTPWEKMDFKFSPYDSPGFVLRFPTGGGRRKGKIISNKMEGENVEKAFKAPTAEQT</sequence>
<reference evidence="6" key="2">
    <citation type="submission" date="2020-06" db="EMBL/GenBank/DDBJ databases">
        <authorList>
            <person name="Sheffer M."/>
        </authorList>
    </citation>
    <scope>NUCLEOTIDE SEQUENCE</scope>
</reference>